<dbReference type="EMBL" id="QKWP01002506">
    <property type="protein sequence ID" value="RIB03096.1"/>
    <property type="molecule type" value="Genomic_DNA"/>
</dbReference>
<dbReference type="InterPro" id="IPR057413">
    <property type="entry name" value="Beta-barrel_INTS6"/>
</dbReference>
<dbReference type="PANTHER" id="PTHR12957">
    <property type="entry name" value="DEAD/H BOX POLYPEPTIDE 26/DICE1-RELATED"/>
    <property type="match status" value="1"/>
</dbReference>
<gene>
    <name evidence="3" type="ORF">C2G38_2149689</name>
</gene>
<evidence type="ECO:0000313" key="4">
    <source>
        <dbReference type="Proteomes" id="UP000266673"/>
    </source>
</evidence>
<dbReference type="InterPro" id="IPR051113">
    <property type="entry name" value="Integrator_subunit6"/>
</dbReference>
<reference evidence="3 4" key="1">
    <citation type="submission" date="2018-06" db="EMBL/GenBank/DDBJ databases">
        <title>Comparative genomics reveals the genomic features of Rhizophagus irregularis, R. cerebriforme, R. diaphanum and Gigaspora rosea, and their symbiotic lifestyle signature.</title>
        <authorList>
            <person name="Morin E."/>
            <person name="San Clemente H."/>
            <person name="Chen E.C.H."/>
            <person name="De La Providencia I."/>
            <person name="Hainaut M."/>
            <person name="Kuo A."/>
            <person name="Kohler A."/>
            <person name="Murat C."/>
            <person name="Tang N."/>
            <person name="Roy S."/>
            <person name="Loubradou J."/>
            <person name="Henrissat B."/>
            <person name="Grigoriev I.V."/>
            <person name="Corradi N."/>
            <person name="Roux C."/>
            <person name="Martin F.M."/>
        </authorList>
    </citation>
    <scope>NUCLEOTIDE SEQUENCE [LARGE SCALE GENOMIC DNA]</scope>
    <source>
        <strain evidence="3 4">DAOM 194757</strain>
    </source>
</reference>
<protein>
    <recommendedName>
        <fullName evidence="2">Integrator complex subunit 6-like beta-barrel domain-containing protein</fullName>
    </recommendedName>
</protein>
<evidence type="ECO:0000313" key="3">
    <source>
        <dbReference type="EMBL" id="RIB03096.1"/>
    </source>
</evidence>
<dbReference type="PANTHER" id="PTHR12957:SF2">
    <property type="entry name" value="INTEGRATOR COMPLEX SUBUNIT 6"/>
    <property type="match status" value="1"/>
</dbReference>
<feature type="compositionally biased region" description="Basic and acidic residues" evidence="1">
    <location>
        <begin position="545"/>
        <end position="561"/>
    </location>
</feature>
<dbReference type="GO" id="GO:0032039">
    <property type="term" value="C:integrator complex"/>
    <property type="evidence" value="ECO:0007669"/>
    <property type="project" value="TreeGrafter"/>
</dbReference>
<dbReference type="GO" id="GO:0034472">
    <property type="term" value="P:snRNA 3'-end processing"/>
    <property type="evidence" value="ECO:0007669"/>
    <property type="project" value="TreeGrafter"/>
</dbReference>
<dbReference type="AlphaFoldDB" id="A0A397U7K4"/>
<evidence type="ECO:0000259" key="2">
    <source>
        <dbReference type="Pfam" id="PF25462"/>
    </source>
</evidence>
<organism evidence="3 4">
    <name type="scientific">Gigaspora rosea</name>
    <dbReference type="NCBI Taxonomy" id="44941"/>
    <lineage>
        <taxon>Eukaryota</taxon>
        <taxon>Fungi</taxon>
        <taxon>Fungi incertae sedis</taxon>
        <taxon>Mucoromycota</taxon>
        <taxon>Glomeromycotina</taxon>
        <taxon>Glomeromycetes</taxon>
        <taxon>Diversisporales</taxon>
        <taxon>Gigasporaceae</taxon>
        <taxon>Gigaspora</taxon>
    </lineage>
</organism>
<feature type="region of interest" description="Disordered" evidence="1">
    <location>
        <begin position="545"/>
        <end position="577"/>
    </location>
</feature>
<sequence>MIIVFLVDVGVSKYRDGYSLLDIAKLAIRSFVKQVNNGKHANNVKYILATSDRHRHCLKTEFHDPINTLFEQLELLLPVEPSRVGNGLSSVFELLSLRRITRHMDSFYRGRYVEHNETTGIFWFTDGKNLDYLRTTLDYQFGDDLTPSSSFYTEKFRWEQKFHTFFLSSETYEVPDILKAANSRMRGQLYSVQNENEALHAIGNILGTQKDPYPHSKELYPYTFFATCGVMVNFVECYNTSADDNCLVQLYVDPAKHEGYYPIPENFWINSEVLRSPMDVPSLIRRTAIPTIYYWKENDFSANTYDVPSYLPRDSYVVSDCDMTRELQCQKPGTKWPVYVKDSGRSPGFGDSFGYLIAGKKNDTDMEVSLVILPYNYPILFKLLYQLRPEPMLDWKVSFENYRKNLPWYYLQPLSKVFAACSLDRTVDISLFTKPKTDGLDTLVNQIVQQFASPKLDEMRKDIVANRWSVTKMIPNVVRTTSLPETNYDVTSLLDVTSTIRREFRESLNAPIEPDSVNSVGTGDMGNFNKEEMIKMIKKDNFRNPFEEDSADAKKKDDKRAFGSPFKNPTQKPPYKWSLTKMSPGFRERLPSGLKPISFQGLPDLGIPSFVILPGRQLTTTIGSTTTKSRSIKLPKYPFDANNSKMQGHKSAGRLNFNSKPLTPPLTPTNGTFSSFSSDSSKMDLDENRALDLGSNLVNDGVQTTNESQILTDITINNNSSLEVKSVEMKSSSLNILKNPDTNILMTNNPPPSSSGLEMLASLSTALECQKITDPLINNLGVLNPTNVNSKNSMDNEMNIPQKAVSIEIEPNGLDNFNKGDTNEMQVNRVFESRARSIKRVIRNRPLKNYQICDLHSSDFANEMRQQIQADSTDYNEPKVINKLREFAESKNYSQDSRKKFIKSIKEFAKASRKNNLLQEVERIFKNDLETDLSNSTDRSIKKVII</sequence>
<proteinExistence type="predicted"/>
<accession>A0A397U7K4</accession>
<dbReference type="STRING" id="44941.A0A397U7K4"/>
<dbReference type="Proteomes" id="UP000266673">
    <property type="component" value="Unassembled WGS sequence"/>
</dbReference>
<comment type="caution">
    <text evidence="3">The sequence shown here is derived from an EMBL/GenBank/DDBJ whole genome shotgun (WGS) entry which is preliminary data.</text>
</comment>
<dbReference type="Pfam" id="PF25462">
    <property type="entry name" value="Beta-barrel_INTS6"/>
    <property type="match status" value="1"/>
</dbReference>
<keyword evidence="4" id="KW-1185">Reference proteome</keyword>
<name>A0A397U7K4_9GLOM</name>
<evidence type="ECO:0000256" key="1">
    <source>
        <dbReference type="SAM" id="MobiDB-lite"/>
    </source>
</evidence>
<dbReference type="OrthoDB" id="17307at2759"/>
<feature type="domain" description="Integrator complex subunit 6-like beta-barrel" evidence="2">
    <location>
        <begin position="243"/>
        <end position="387"/>
    </location>
</feature>